<protein>
    <submittedName>
        <fullName evidence="13">Protein channel</fullName>
    </submittedName>
</protein>
<gene>
    <name evidence="13" type="ORF">DASC09_022580</name>
</gene>
<dbReference type="GO" id="GO:0030943">
    <property type="term" value="F:mitochondrion targeting sequence binding"/>
    <property type="evidence" value="ECO:0007669"/>
    <property type="project" value="TreeGrafter"/>
</dbReference>
<comment type="subcellular location">
    <subcellularLocation>
        <location evidence="1">Mitochondrion outer membrane</location>
        <topology evidence="1">Single-pass membrane protein</topology>
    </subcellularLocation>
</comment>
<dbReference type="RefSeq" id="XP_064851933.1">
    <property type="nucleotide sequence ID" value="XM_064995861.1"/>
</dbReference>
<accession>A0AAV5QL75</accession>
<keyword evidence="14" id="KW-1185">Reference proteome</keyword>
<dbReference type="AlphaFoldDB" id="A0AAV5QL75"/>
<dbReference type="Gene3D" id="1.25.40.10">
    <property type="entry name" value="Tetratricopeptide repeat domain"/>
    <property type="match status" value="2"/>
</dbReference>
<evidence type="ECO:0000256" key="7">
    <source>
        <dbReference type="ARBA" id="ARBA00023128"/>
    </source>
</evidence>
<keyword evidence="5 10" id="KW-0802">TPR repeat</keyword>
<feature type="repeat" description="TPR" evidence="10">
    <location>
        <begin position="381"/>
        <end position="414"/>
    </location>
</feature>
<evidence type="ECO:0000256" key="1">
    <source>
        <dbReference type="ARBA" id="ARBA00004572"/>
    </source>
</evidence>
<feature type="transmembrane region" description="Helical" evidence="12">
    <location>
        <begin position="21"/>
        <end position="39"/>
    </location>
</feature>
<feature type="region of interest" description="Disordered" evidence="11">
    <location>
        <begin position="43"/>
        <end position="82"/>
    </location>
</feature>
<dbReference type="PANTHER" id="PTHR46208">
    <property type="entry name" value="MITOCHONDRIAL IMPORT RECEPTOR SUBUNIT TOM70"/>
    <property type="match status" value="1"/>
</dbReference>
<evidence type="ECO:0000256" key="10">
    <source>
        <dbReference type="PROSITE-ProRule" id="PRU00339"/>
    </source>
</evidence>
<organism evidence="13 14">
    <name type="scientific">Saccharomycopsis crataegensis</name>
    <dbReference type="NCBI Taxonomy" id="43959"/>
    <lineage>
        <taxon>Eukaryota</taxon>
        <taxon>Fungi</taxon>
        <taxon>Dikarya</taxon>
        <taxon>Ascomycota</taxon>
        <taxon>Saccharomycotina</taxon>
        <taxon>Saccharomycetes</taxon>
        <taxon>Saccharomycopsidaceae</taxon>
        <taxon>Saccharomycopsis</taxon>
    </lineage>
</organism>
<feature type="repeat" description="TPR" evidence="10">
    <location>
        <begin position="103"/>
        <end position="136"/>
    </location>
</feature>
<dbReference type="GO" id="GO:0005741">
    <property type="term" value="C:mitochondrial outer membrane"/>
    <property type="evidence" value="ECO:0007669"/>
    <property type="project" value="UniProtKB-SubCell"/>
</dbReference>
<evidence type="ECO:0000256" key="8">
    <source>
        <dbReference type="ARBA" id="ARBA00023136"/>
    </source>
</evidence>
<dbReference type="InterPro" id="IPR011990">
    <property type="entry name" value="TPR-like_helical_dom_sf"/>
</dbReference>
<feature type="compositionally biased region" description="Basic residues" evidence="11">
    <location>
        <begin position="56"/>
        <end position="70"/>
    </location>
</feature>
<dbReference type="SUPFAM" id="SSF48452">
    <property type="entry name" value="TPR-like"/>
    <property type="match status" value="3"/>
</dbReference>
<dbReference type="GO" id="GO:0030150">
    <property type="term" value="P:protein import into mitochondrial matrix"/>
    <property type="evidence" value="ECO:0007669"/>
    <property type="project" value="TreeGrafter"/>
</dbReference>
<evidence type="ECO:0000256" key="3">
    <source>
        <dbReference type="ARBA" id="ARBA00022737"/>
    </source>
</evidence>
<dbReference type="Proteomes" id="UP001360560">
    <property type="component" value="Unassembled WGS sequence"/>
</dbReference>
<dbReference type="GO" id="GO:0045039">
    <property type="term" value="P:protein insertion into mitochondrial inner membrane"/>
    <property type="evidence" value="ECO:0007669"/>
    <property type="project" value="TreeGrafter"/>
</dbReference>
<evidence type="ECO:0000256" key="4">
    <source>
        <dbReference type="ARBA" id="ARBA00022787"/>
    </source>
</evidence>
<dbReference type="GeneID" id="90072912"/>
<evidence type="ECO:0000256" key="11">
    <source>
        <dbReference type="SAM" id="MobiDB-lite"/>
    </source>
</evidence>
<dbReference type="InterPro" id="IPR019734">
    <property type="entry name" value="TPR_rpt"/>
</dbReference>
<dbReference type="Pfam" id="PF13432">
    <property type="entry name" value="TPR_16"/>
    <property type="match status" value="1"/>
</dbReference>
<name>A0AAV5QL75_9ASCO</name>
<evidence type="ECO:0000256" key="2">
    <source>
        <dbReference type="ARBA" id="ARBA00022692"/>
    </source>
</evidence>
<keyword evidence="8 12" id="KW-0472">Membrane</keyword>
<comment type="caution">
    <text evidence="13">The sequence shown here is derived from an EMBL/GenBank/DDBJ whole genome shotgun (WGS) entry which is preliminary data.</text>
</comment>
<keyword evidence="2 12" id="KW-0812">Transmembrane</keyword>
<dbReference type="GO" id="GO:0008320">
    <property type="term" value="F:protein transmembrane transporter activity"/>
    <property type="evidence" value="ECO:0007669"/>
    <property type="project" value="TreeGrafter"/>
</dbReference>
<dbReference type="PANTHER" id="PTHR46208:SF1">
    <property type="entry name" value="MITOCHONDRIAL IMPORT RECEPTOR SUBUNIT TOM70"/>
    <property type="match status" value="1"/>
</dbReference>
<sequence>MAPIVQAENNSVWDFVNKHKIALAAAGALAVGAAGYIIYNANQSDSTSSSSGSSKSSKKNKKRKNKKKANKEKSSFPVDEQGLPNITDEYVKSLPAEQQEEISLALKEQGNVAFKDKDFEKAISFYSGALQVKPSEVFYSNRSACYAALEDFEKVIEDTTAALKIKPDYSKCLLRRATAYEHLKKFDDAMFDLTGLTLYGGFNQDMINKTLERNLRSLSEEIVEKQEKNRVPTLPSPVYVTSFFSGFQADAKIVAELEEKNPEQGSGNFFLLKALENLAEGTSDSYDLMDSYINQAVNAYGEIASGDENAKYAAIALEYAGALQFLKNSDSEGLLSLDKALELSPRARTYVMKALISSDSNNFNDAFSLFATAVEMEPENADIYYQRGQMYFLNNDYTNAKENFVKAKELDENSVYAYIQLACMEHTNGDAAESTRLFSEARKKFPTSPEIPNYYGEILMSQNKLAEAMDEFDISYGLQKASKTVSIGALPLVHKAGVYALQQDLEKSGEFFQRAIDEDYRSEEAKLGLGQIKLQQEKIEEAIALFEEASKLCRNRESKISATSYAEAAKMQIRVSQDPVMKKKINEMMAAYGGLPPQQM</sequence>
<comment type="similarity">
    <text evidence="9">Belongs to the Tom70 family.</text>
</comment>
<evidence type="ECO:0000256" key="12">
    <source>
        <dbReference type="SAM" id="Phobius"/>
    </source>
</evidence>
<evidence type="ECO:0000256" key="9">
    <source>
        <dbReference type="ARBA" id="ARBA00038030"/>
    </source>
</evidence>
<evidence type="ECO:0000313" key="13">
    <source>
        <dbReference type="EMBL" id="GMM34933.1"/>
    </source>
</evidence>
<feature type="repeat" description="TPR" evidence="10">
    <location>
        <begin position="523"/>
        <end position="556"/>
    </location>
</feature>
<keyword evidence="7" id="KW-0496">Mitochondrion</keyword>
<dbReference type="EMBL" id="BTFZ01000004">
    <property type="protein sequence ID" value="GMM34933.1"/>
    <property type="molecule type" value="Genomic_DNA"/>
</dbReference>
<keyword evidence="6 12" id="KW-1133">Transmembrane helix</keyword>
<proteinExistence type="inferred from homology"/>
<feature type="compositionally biased region" description="Low complexity" evidence="11">
    <location>
        <begin position="44"/>
        <end position="55"/>
    </location>
</feature>
<evidence type="ECO:0000256" key="5">
    <source>
        <dbReference type="ARBA" id="ARBA00022803"/>
    </source>
</evidence>
<evidence type="ECO:0000256" key="6">
    <source>
        <dbReference type="ARBA" id="ARBA00022989"/>
    </source>
</evidence>
<evidence type="ECO:0000313" key="14">
    <source>
        <dbReference type="Proteomes" id="UP001360560"/>
    </source>
</evidence>
<keyword evidence="4" id="KW-1000">Mitochondrion outer membrane</keyword>
<reference evidence="13 14" key="1">
    <citation type="journal article" date="2023" name="Elife">
        <title>Identification of key yeast species and microbe-microbe interactions impacting larval growth of Drosophila in the wild.</title>
        <authorList>
            <person name="Mure A."/>
            <person name="Sugiura Y."/>
            <person name="Maeda R."/>
            <person name="Honda K."/>
            <person name="Sakurai N."/>
            <person name="Takahashi Y."/>
            <person name="Watada M."/>
            <person name="Katoh T."/>
            <person name="Gotoh A."/>
            <person name="Gotoh Y."/>
            <person name="Taniguchi I."/>
            <person name="Nakamura K."/>
            <person name="Hayashi T."/>
            <person name="Katayama T."/>
            <person name="Uemura T."/>
            <person name="Hattori Y."/>
        </authorList>
    </citation>
    <scope>NUCLEOTIDE SEQUENCE [LARGE SCALE GENOMIC DNA]</scope>
    <source>
        <strain evidence="13 14">SC-9</strain>
    </source>
</reference>
<dbReference type="SMART" id="SM00028">
    <property type="entry name" value="TPR"/>
    <property type="match status" value="8"/>
</dbReference>
<keyword evidence="3" id="KW-0677">Repeat</keyword>
<feature type="repeat" description="TPR" evidence="10">
    <location>
        <begin position="347"/>
        <end position="380"/>
    </location>
</feature>
<dbReference type="Pfam" id="PF13181">
    <property type="entry name" value="TPR_8"/>
    <property type="match status" value="1"/>
</dbReference>
<dbReference type="PROSITE" id="PS50005">
    <property type="entry name" value="TPR"/>
    <property type="match status" value="4"/>
</dbReference>